<protein>
    <submittedName>
        <fullName evidence="6">MBL fold metallo-hydrolase</fullName>
    </submittedName>
</protein>
<evidence type="ECO:0000313" key="6">
    <source>
        <dbReference type="EMBL" id="RCL84517.1"/>
    </source>
</evidence>
<keyword evidence="3 6" id="KW-0378">Hydrolase</keyword>
<comment type="caution">
    <text evidence="6">The sequence shown here is derived from an EMBL/GenBank/DDBJ whole genome shotgun (WGS) entry which is preliminary data.</text>
</comment>
<dbReference type="InterPro" id="IPR001279">
    <property type="entry name" value="Metallo-B-lactamas"/>
</dbReference>
<dbReference type="Gene3D" id="3.60.15.10">
    <property type="entry name" value="Ribonuclease Z/Hydroxyacylglutathione hydrolase-like"/>
    <property type="match status" value="1"/>
</dbReference>
<dbReference type="InterPro" id="IPR051453">
    <property type="entry name" value="MBL_Glyoxalase_II"/>
</dbReference>
<dbReference type="SUPFAM" id="SSF56281">
    <property type="entry name" value="Metallo-hydrolase/oxidoreductase"/>
    <property type="match status" value="1"/>
</dbReference>
<reference evidence="6 7" key="1">
    <citation type="journal article" date="2018" name="Microbiome">
        <title>Fine metagenomic profile of the Mediterranean stratified and mixed water columns revealed by assembly and recruitment.</title>
        <authorList>
            <person name="Haro-Moreno J.M."/>
            <person name="Lopez-Perez M."/>
            <person name="De La Torre J.R."/>
            <person name="Picazo A."/>
            <person name="Camacho A."/>
            <person name="Rodriguez-Valera F."/>
        </authorList>
    </citation>
    <scope>NUCLEOTIDE SEQUENCE [LARGE SCALE GENOMIC DNA]</scope>
    <source>
        <strain evidence="6">MED-G50</strain>
    </source>
</reference>
<dbReference type="GO" id="GO:0016787">
    <property type="term" value="F:hydrolase activity"/>
    <property type="evidence" value="ECO:0007669"/>
    <property type="project" value="UniProtKB-KW"/>
</dbReference>
<comment type="cofactor">
    <cofactor evidence="1">
        <name>Zn(2+)</name>
        <dbReference type="ChEBI" id="CHEBI:29105"/>
    </cofactor>
</comment>
<name>A0A368EJ71_9PROT</name>
<organism evidence="6 7">
    <name type="scientific">PS1 clade bacterium</name>
    <dbReference type="NCBI Taxonomy" id="2175152"/>
    <lineage>
        <taxon>Bacteria</taxon>
        <taxon>Pseudomonadati</taxon>
        <taxon>Pseudomonadota</taxon>
        <taxon>Alphaproteobacteria</taxon>
        <taxon>PS1 clade</taxon>
    </lineage>
</organism>
<evidence type="ECO:0000256" key="3">
    <source>
        <dbReference type="ARBA" id="ARBA00022801"/>
    </source>
</evidence>
<dbReference type="EMBL" id="QOQK01000012">
    <property type="protein sequence ID" value="RCL84517.1"/>
    <property type="molecule type" value="Genomic_DNA"/>
</dbReference>
<accession>A0A368EJ71</accession>
<proteinExistence type="predicted"/>
<dbReference type="Proteomes" id="UP000252289">
    <property type="component" value="Unassembled WGS sequence"/>
</dbReference>
<dbReference type="Pfam" id="PF00753">
    <property type="entry name" value="Lactamase_B"/>
    <property type="match status" value="1"/>
</dbReference>
<dbReference type="SMART" id="SM00849">
    <property type="entry name" value="Lactamase_B"/>
    <property type="match status" value="1"/>
</dbReference>
<keyword evidence="4" id="KW-0862">Zinc</keyword>
<evidence type="ECO:0000256" key="2">
    <source>
        <dbReference type="ARBA" id="ARBA00022723"/>
    </source>
</evidence>
<gene>
    <name evidence="6" type="ORF">DBW64_03265</name>
</gene>
<evidence type="ECO:0000313" key="7">
    <source>
        <dbReference type="Proteomes" id="UP000252289"/>
    </source>
</evidence>
<dbReference type="PANTHER" id="PTHR46233:SF3">
    <property type="entry name" value="HYDROXYACYLGLUTATHIONE HYDROLASE GLOC"/>
    <property type="match status" value="1"/>
</dbReference>
<evidence type="ECO:0000256" key="4">
    <source>
        <dbReference type="ARBA" id="ARBA00022833"/>
    </source>
</evidence>
<dbReference type="CDD" id="cd07737">
    <property type="entry name" value="YcbL-like_MBL-fold"/>
    <property type="match status" value="1"/>
</dbReference>
<evidence type="ECO:0000256" key="1">
    <source>
        <dbReference type="ARBA" id="ARBA00001947"/>
    </source>
</evidence>
<dbReference type="GO" id="GO:0046872">
    <property type="term" value="F:metal ion binding"/>
    <property type="evidence" value="ECO:0007669"/>
    <property type="project" value="UniProtKB-KW"/>
</dbReference>
<keyword evidence="2" id="KW-0479">Metal-binding</keyword>
<sequence>MSHMLRYQIIPVTPLQQNCTVFWSPETNRGGIVDPGGDLSLIRNFLSENDITLEKILCTHGHLDHVGAVSELARELSLPVIGPHKDDLFWIEGLPEAAEMYGFQNVETFVPDQWLEDGDKVEAAGVTFDVVHCPGHTPGHVIFYQPDDNVAMVGDVIFQGSIGRTDFPKGDHQQLITSITQKLWPLGQDVTFVPGHGPTSTFGEERRSNPFVSDMALGHVS</sequence>
<dbReference type="InterPro" id="IPR036866">
    <property type="entry name" value="RibonucZ/Hydroxyglut_hydro"/>
</dbReference>
<feature type="domain" description="Metallo-beta-lactamase" evidence="5">
    <location>
        <begin position="16"/>
        <end position="196"/>
    </location>
</feature>
<dbReference type="AlphaFoldDB" id="A0A368EJ71"/>
<evidence type="ECO:0000259" key="5">
    <source>
        <dbReference type="SMART" id="SM00849"/>
    </source>
</evidence>
<dbReference type="PANTHER" id="PTHR46233">
    <property type="entry name" value="HYDROXYACYLGLUTATHIONE HYDROLASE GLOC"/>
    <property type="match status" value="1"/>
</dbReference>